<comment type="caution">
    <text evidence="2">The sequence shown here is derived from an EMBL/GenBank/DDBJ whole genome shotgun (WGS) entry which is preliminary data.</text>
</comment>
<feature type="compositionally biased region" description="Polar residues" evidence="1">
    <location>
        <begin position="128"/>
        <end position="139"/>
    </location>
</feature>
<gene>
    <name evidence="2" type="ORF">NDU88_000346</name>
</gene>
<feature type="compositionally biased region" description="Pro residues" evidence="1">
    <location>
        <begin position="108"/>
        <end position="118"/>
    </location>
</feature>
<evidence type="ECO:0000313" key="3">
    <source>
        <dbReference type="Proteomes" id="UP001066276"/>
    </source>
</evidence>
<feature type="region of interest" description="Disordered" evidence="1">
    <location>
        <begin position="104"/>
        <end position="139"/>
    </location>
</feature>
<sequence length="139" mass="15040">MYCDLTAISASVWLLQTADLCRGAARSLHQFCISVQALLAPHQALSEVPLVTRPRRINSPAPPLLMRGRPARRGKSKLSMAAAGVRWMWRRKRGETVEAVCEYGSPRWEPPSDSPPHLAPLSDDRSGAQPSAVSASAGA</sequence>
<dbReference type="AlphaFoldDB" id="A0AAV7VX52"/>
<evidence type="ECO:0000313" key="2">
    <source>
        <dbReference type="EMBL" id="KAJ1204911.1"/>
    </source>
</evidence>
<proteinExistence type="predicted"/>
<dbReference type="Proteomes" id="UP001066276">
    <property type="component" value="Chromosome 1_2"/>
</dbReference>
<feature type="region of interest" description="Disordered" evidence="1">
    <location>
        <begin position="57"/>
        <end position="78"/>
    </location>
</feature>
<keyword evidence="3" id="KW-1185">Reference proteome</keyword>
<protein>
    <submittedName>
        <fullName evidence="2">Uncharacterized protein</fullName>
    </submittedName>
</protein>
<accession>A0AAV7VX52</accession>
<evidence type="ECO:0000256" key="1">
    <source>
        <dbReference type="SAM" id="MobiDB-lite"/>
    </source>
</evidence>
<dbReference type="EMBL" id="JANPWB010000002">
    <property type="protein sequence ID" value="KAJ1204911.1"/>
    <property type="molecule type" value="Genomic_DNA"/>
</dbReference>
<name>A0AAV7VX52_PLEWA</name>
<organism evidence="2 3">
    <name type="scientific">Pleurodeles waltl</name>
    <name type="common">Iberian ribbed newt</name>
    <dbReference type="NCBI Taxonomy" id="8319"/>
    <lineage>
        <taxon>Eukaryota</taxon>
        <taxon>Metazoa</taxon>
        <taxon>Chordata</taxon>
        <taxon>Craniata</taxon>
        <taxon>Vertebrata</taxon>
        <taxon>Euteleostomi</taxon>
        <taxon>Amphibia</taxon>
        <taxon>Batrachia</taxon>
        <taxon>Caudata</taxon>
        <taxon>Salamandroidea</taxon>
        <taxon>Salamandridae</taxon>
        <taxon>Pleurodelinae</taxon>
        <taxon>Pleurodeles</taxon>
    </lineage>
</organism>
<reference evidence="2" key="1">
    <citation type="journal article" date="2022" name="bioRxiv">
        <title>Sequencing and chromosome-scale assembly of the giantPleurodeles waltlgenome.</title>
        <authorList>
            <person name="Brown T."/>
            <person name="Elewa A."/>
            <person name="Iarovenko S."/>
            <person name="Subramanian E."/>
            <person name="Araus A.J."/>
            <person name="Petzold A."/>
            <person name="Susuki M."/>
            <person name="Suzuki K.-i.T."/>
            <person name="Hayashi T."/>
            <person name="Toyoda A."/>
            <person name="Oliveira C."/>
            <person name="Osipova E."/>
            <person name="Leigh N.D."/>
            <person name="Simon A."/>
            <person name="Yun M.H."/>
        </authorList>
    </citation>
    <scope>NUCLEOTIDE SEQUENCE</scope>
    <source>
        <strain evidence="2">20211129_DDA</strain>
        <tissue evidence="2">Liver</tissue>
    </source>
</reference>